<dbReference type="RefSeq" id="WP_380686939.1">
    <property type="nucleotide sequence ID" value="NZ_JBHRSS010000003.1"/>
</dbReference>
<dbReference type="EMBL" id="JBHRSS010000003">
    <property type="protein sequence ID" value="MFC3103169.1"/>
    <property type="molecule type" value="Genomic_DNA"/>
</dbReference>
<proteinExistence type="predicted"/>
<dbReference type="Proteomes" id="UP001595462">
    <property type="component" value="Unassembled WGS sequence"/>
</dbReference>
<dbReference type="Pfam" id="PF11684">
    <property type="entry name" value="DUF3280"/>
    <property type="match status" value="1"/>
</dbReference>
<dbReference type="InterPro" id="IPR021698">
    <property type="entry name" value="DUF3280"/>
</dbReference>
<evidence type="ECO:0000313" key="1">
    <source>
        <dbReference type="EMBL" id="MFC3103169.1"/>
    </source>
</evidence>
<accession>A0ABV7EMN4</accession>
<comment type="caution">
    <text evidence="1">The sequence shown here is derived from an EMBL/GenBank/DDBJ whole genome shotgun (WGS) entry which is preliminary data.</text>
</comment>
<organism evidence="1 2">
    <name type="scientific">Salinisphaera aquimarina</name>
    <dbReference type="NCBI Taxonomy" id="2094031"/>
    <lineage>
        <taxon>Bacteria</taxon>
        <taxon>Pseudomonadati</taxon>
        <taxon>Pseudomonadota</taxon>
        <taxon>Gammaproteobacteria</taxon>
        <taxon>Salinisphaerales</taxon>
        <taxon>Salinisphaeraceae</taxon>
        <taxon>Salinisphaera</taxon>
    </lineage>
</organism>
<reference evidence="2" key="1">
    <citation type="journal article" date="2019" name="Int. J. Syst. Evol. Microbiol.">
        <title>The Global Catalogue of Microorganisms (GCM) 10K type strain sequencing project: providing services to taxonomists for standard genome sequencing and annotation.</title>
        <authorList>
            <consortium name="The Broad Institute Genomics Platform"/>
            <consortium name="The Broad Institute Genome Sequencing Center for Infectious Disease"/>
            <person name="Wu L."/>
            <person name="Ma J."/>
        </authorList>
    </citation>
    <scope>NUCLEOTIDE SEQUENCE [LARGE SCALE GENOMIC DNA]</scope>
    <source>
        <strain evidence="2">KCTC 52640</strain>
    </source>
</reference>
<protein>
    <submittedName>
        <fullName evidence="1">DUF2380 domain-containing protein</fullName>
    </submittedName>
</protein>
<keyword evidence="2" id="KW-1185">Reference proteome</keyword>
<sequence>MPVKAMVADFDYDDTSGEVRDQRAAHAEMMHTFVATLRQGLEDDAGYATQSLPCDNDTCTAGNMESAALIERARQSDARLLVFGGIHKMSTLVQWGHVYMVDLSNEKILLERSFSFRGDDERAFRRAGEFVAGTLARVTIEPHTQPTRVLTD</sequence>
<gene>
    <name evidence="1" type="ORF">ACFOSU_04615</name>
</gene>
<name>A0ABV7EMN4_9GAMM</name>
<evidence type="ECO:0000313" key="2">
    <source>
        <dbReference type="Proteomes" id="UP001595462"/>
    </source>
</evidence>